<comment type="caution">
    <text evidence="1">The sequence shown here is derived from an EMBL/GenBank/DDBJ whole genome shotgun (WGS) entry which is preliminary data.</text>
</comment>
<protein>
    <submittedName>
        <fullName evidence="1">Uncharacterized protein</fullName>
    </submittedName>
</protein>
<gene>
    <name evidence="1" type="ORF">CFP56_007503</name>
</gene>
<proteinExistence type="predicted"/>
<organism evidence="1 2">
    <name type="scientific">Quercus suber</name>
    <name type="common">Cork oak</name>
    <dbReference type="NCBI Taxonomy" id="58331"/>
    <lineage>
        <taxon>Eukaryota</taxon>
        <taxon>Viridiplantae</taxon>
        <taxon>Streptophyta</taxon>
        <taxon>Embryophyta</taxon>
        <taxon>Tracheophyta</taxon>
        <taxon>Spermatophyta</taxon>
        <taxon>Magnoliopsida</taxon>
        <taxon>eudicotyledons</taxon>
        <taxon>Gunneridae</taxon>
        <taxon>Pentapetalae</taxon>
        <taxon>rosids</taxon>
        <taxon>fabids</taxon>
        <taxon>Fagales</taxon>
        <taxon>Fagaceae</taxon>
        <taxon>Quercus</taxon>
    </lineage>
</organism>
<accession>A0AAW0L541</accession>
<dbReference type="Proteomes" id="UP000237347">
    <property type="component" value="Unassembled WGS sequence"/>
</dbReference>
<evidence type="ECO:0000313" key="2">
    <source>
        <dbReference type="Proteomes" id="UP000237347"/>
    </source>
</evidence>
<keyword evidence="2" id="KW-1185">Reference proteome</keyword>
<evidence type="ECO:0000313" key="1">
    <source>
        <dbReference type="EMBL" id="KAK7846752.1"/>
    </source>
</evidence>
<reference evidence="1 2" key="1">
    <citation type="journal article" date="2018" name="Sci. Data">
        <title>The draft genome sequence of cork oak.</title>
        <authorList>
            <person name="Ramos A.M."/>
            <person name="Usie A."/>
            <person name="Barbosa P."/>
            <person name="Barros P.M."/>
            <person name="Capote T."/>
            <person name="Chaves I."/>
            <person name="Simoes F."/>
            <person name="Abreu I."/>
            <person name="Carrasquinho I."/>
            <person name="Faro C."/>
            <person name="Guimaraes J.B."/>
            <person name="Mendonca D."/>
            <person name="Nobrega F."/>
            <person name="Rodrigues L."/>
            <person name="Saibo N.J.M."/>
            <person name="Varela M.C."/>
            <person name="Egas C."/>
            <person name="Matos J."/>
            <person name="Miguel C.M."/>
            <person name="Oliveira M.M."/>
            <person name="Ricardo C.P."/>
            <person name="Goncalves S."/>
        </authorList>
    </citation>
    <scope>NUCLEOTIDE SEQUENCE [LARGE SCALE GENOMIC DNA]</scope>
    <source>
        <strain evidence="2">cv. HL8</strain>
    </source>
</reference>
<dbReference type="AlphaFoldDB" id="A0AAW0L541"/>
<dbReference type="EMBL" id="PKMF04000151">
    <property type="protein sequence ID" value="KAK7846752.1"/>
    <property type="molecule type" value="Genomic_DNA"/>
</dbReference>
<sequence length="88" mass="10318">MTSLTVTHPHRKIAIAVDLSDENKNIIIGDEVELHPVPEAEEEDNDHDYHDAPDDHPKGHWIYVVEHNWKMWRQQLFTVCCESDFLTD</sequence>
<name>A0AAW0L541_QUESU</name>